<gene>
    <name evidence="7" type="ORF">BC10311_01013</name>
</gene>
<reference evidence="7 8" key="1">
    <citation type="submission" date="2016-08" db="EMBL/GenBank/DDBJ databases">
        <authorList>
            <person name="Loux V."/>
            <person name="Rue O."/>
        </authorList>
    </citation>
    <scope>NUCLEOTIDE SEQUENCE [LARGE SCALE GENOMIC DNA]</scope>
    <source>
        <strain evidence="7 8">WSBC_10311</strain>
    </source>
</reference>
<evidence type="ECO:0000259" key="5">
    <source>
        <dbReference type="Pfam" id="PF04542"/>
    </source>
</evidence>
<evidence type="ECO:0000256" key="1">
    <source>
        <dbReference type="ARBA" id="ARBA00010641"/>
    </source>
</evidence>
<dbReference type="NCBIfam" id="NF006930">
    <property type="entry name" value="PRK09415.1"/>
    <property type="match status" value="1"/>
</dbReference>
<dbReference type="Gene3D" id="1.10.1740.10">
    <property type="match status" value="1"/>
</dbReference>
<dbReference type="SUPFAM" id="SSF88659">
    <property type="entry name" value="Sigma3 and sigma4 domains of RNA polymerase sigma factors"/>
    <property type="match status" value="1"/>
</dbReference>
<comment type="caution">
    <text evidence="7">The sequence shown here is derived from an EMBL/GenBank/DDBJ whole genome shotgun (WGS) entry which is preliminary data.</text>
</comment>
<dbReference type="GO" id="GO:0006352">
    <property type="term" value="P:DNA-templated transcription initiation"/>
    <property type="evidence" value="ECO:0007669"/>
    <property type="project" value="InterPro"/>
</dbReference>
<feature type="domain" description="RNA polymerase sigma-70 region 2" evidence="5">
    <location>
        <begin position="23"/>
        <end position="85"/>
    </location>
</feature>
<dbReference type="InterPro" id="IPR036388">
    <property type="entry name" value="WH-like_DNA-bd_sf"/>
</dbReference>
<dbReference type="InterPro" id="IPR039425">
    <property type="entry name" value="RNA_pol_sigma-70-like"/>
</dbReference>
<dbReference type="Proteomes" id="UP000195728">
    <property type="component" value="Unassembled WGS sequence"/>
</dbReference>
<keyword evidence="4" id="KW-0804">Transcription</keyword>
<dbReference type="InterPro" id="IPR013325">
    <property type="entry name" value="RNA_pol_sigma_r2"/>
</dbReference>
<dbReference type="InterPro" id="IPR007627">
    <property type="entry name" value="RNA_pol_sigma70_r2"/>
</dbReference>
<dbReference type="Gene3D" id="1.10.10.10">
    <property type="entry name" value="Winged helix-like DNA-binding domain superfamily/Winged helix DNA-binding domain"/>
    <property type="match status" value="1"/>
</dbReference>
<protein>
    <submittedName>
        <fullName evidence="7">Sigma-70 family RNA polymerase sigma factor</fullName>
    </submittedName>
</protein>
<dbReference type="Pfam" id="PF08281">
    <property type="entry name" value="Sigma70_r4_2"/>
    <property type="match status" value="1"/>
</dbReference>
<evidence type="ECO:0000313" key="8">
    <source>
        <dbReference type="Proteomes" id="UP000195728"/>
    </source>
</evidence>
<dbReference type="GO" id="GO:0016987">
    <property type="term" value="F:sigma factor activity"/>
    <property type="evidence" value="ECO:0007669"/>
    <property type="project" value="UniProtKB-KW"/>
</dbReference>
<accession>A0AB37YMH4</accession>
<dbReference type="PANTHER" id="PTHR43133:SF60">
    <property type="entry name" value="RNA POLYMERASE SIGMA FACTOR SIGV"/>
    <property type="match status" value="1"/>
</dbReference>
<dbReference type="InterPro" id="IPR013249">
    <property type="entry name" value="RNA_pol_sigma70_r4_t2"/>
</dbReference>
<feature type="domain" description="RNA polymerase sigma factor 70 region 4 type 2" evidence="6">
    <location>
        <begin position="119"/>
        <end position="171"/>
    </location>
</feature>
<sequence>MDELTVEAFEIEDKELLIDEIMNKYGQEVLQLVYSYVNNKEVAEDVTQDIFVKCYKSLHTYKGKSNVKTWLWRIAINQCKDYIKSWYNKKVIVTEDESAYMEIQNASVEQTVIQNAEDRELASAVMNLPIKYREVIYLFYYEELPIKDIAIVIDVKENTIKTRLKKAKELLKKGLEEQSNGRSIKRPAKINGEYNV</sequence>
<dbReference type="Pfam" id="PF04542">
    <property type="entry name" value="Sigma70_r2"/>
    <property type="match status" value="1"/>
</dbReference>
<evidence type="ECO:0000256" key="3">
    <source>
        <dbReference type="ARBA" id="ARBA00023082"/>
    </source>
</evidence>
<dbReference type="InterPro" id="IPR014284">
    <property type="entry name" value="RNA_pol_sigma-70_dom"/>
</dbReference>
<comment type="similarity">
    <text evidence="1">Belongs to the sigma-70 factor family. ECF subfamily.</text>
</comment>
<proteinExistence type="inferred from homology"/>
<dbReference type="GO" id="GO:0003677">
    <property type="term" value="F:DNA binding"/>
    <property type="evidence" value="ECO:0007669"/>
    <property type="project" value="InterPro"/>
</dbReference>
<evidence type="ECO:0000259" key="6">
    <source>
        <dbReference type="Pfam" id="PF08281"/>
    </source>
</evidence>
<dbReference type="EMBL" id="FMBG01000011">
    <property type="protein sequence ID" value="SCB98764.1"/>
    <property type="molecule type" value="Genomic_DNA"/>
</dbReference>
<evidence type="ECO:0000313" key="7">
    <source>
        <dbReference type="EMBL" id="SCB98764.1"/>
    </source>
</evidence>
<dbReference type="PANTHER" id="PTHR43133">
    <property type="entry name" value="RNA POLYMERASE ECF-TYPE SIGMA FACTO"/>
    <property type="match status" value="1"/>
</dbReference>
<dbReference type="NCBIfam" id="TIGR02937">
    <property type="entry name" value="sigma70-ECF"/>
    <property type="match status" value="1"/>
</dbReference>
<keyword evidence="3" id="KW-0731">Sigma factor</keyword>
<dbReference type="RefSeq" id="WP_000344026.1">
    <property type="nucleotide sequence ID" value="NZ_FMBG01000011.1"/>
</dbReference>
<dbReference type="InterPro" id="IPR013324">
    <property type="entry name" value="RNA_pol_sigma_r3/r4-like"/>
</dbReference>
<dbReference type="CDD" id="cd06171">
    <property type="entry name" value="Sigma70_r4"/>
    <property type="match status" value="1"/>
</dbReference>
<evidence type="ECO:0000256" key="2">
    <source>
        <dbReference type="ARBA" id="ARBA00023015"/>
    </source>
</evidence>
<dbReference type="SUPFAM" id="SSF88946">
    <property type="entry name" value="Sigma2 domain of RNA polymerase sigma factors"/>
    <property type="match status" value="1"/>
</dbReference>
<dbReference type="AlphaFoldDB" id="A0AB37YMH4"/>
<keyword evidence="2" id="KW-0805">Transcription regulation</keyword>
<organism evidence="7 8">
    <name type="scientific">Bacillus wiedmannii</name>
    <dbReference type="NCBI Taxonomy" id="1890302"/>
    <lineage>
        <taxon>Bacteria</taxon>
        <taxon>Bacillati</taxon>
        <taxon>Bacillota</taxon>
        <taxon>Bacilli</taxon>
        <taxon>Bacillales</taxon>
        <taxon>Bacillaceae</taxon>
        <taxon>Bacillus</taxon>
        <taxon>Bacillus cereus group</taxon>
    </lineage>
</organism>
<name>A0AB37YMH4_9BACI</name>
<evidence type="ECO:0000256" key="4">
    <source>
        <dbReference type="ARBA" id="ARBA00023163"/>
    </source>
</evidence>